<protein>
    <submittedName>
        <fullName evidence="3">Fic family protein</fullName>
    </submittedName>
</protein>
<accession>A0AAU7DVC0</accession>
<organism evidence="3">
    <name type="scientific">Jonesiaceae bacterium BS-20</name>
    <dbReference type="NCBI Taxonomy" id="3120821"/>
    <lineage>
        <taxon>Bacteria</taxon>
        <taxon>Bacillati</taxon>
        <taxon>Actinomycetota</taxon>
        <taxon>Actinomycetes</taxon>
        <taxon>Micrococcales</taxon>
        <taxon>Jonesiaceae</taxon>
    </lineage>
</organism>
<dbReference type="InterPro" id="IPR003812">
    <property type="entry name" value="Fido"/>
</dbReference>
<dbReference type="SUPFAM" id="SSF140931">
    <property type="entry name" value="Fic-like"/>
    <property type="match status" value="1"/>
</dbReference>
<feature type="active site" evidence="1">
    <location>
        <position position="188"/>
    </location>
</feature>
<evidence type="ECO:0000256" key="1">
    <source>
        <dbReference type="PIRSR" id="PIRSR640198-1"/>
    </source>
</evidence>
<name>A0AAU7DVC0_9MICO</name>
<proteinExistence type="predicted"/>
<dbReference type="PANTHER" id="PTHR13504">
    <property type="entry name" value="FIDO DOMAIN-CONTAINING PROTEIN DDB_G0283145"/>
    <property type="match status" value="1"/>
</dbReference>
<dbReference type="InterPro" id="IPR036597">
    <property type="entry name" value="Fido-like_dom_sf"/>
</dbReference>
<sequence>MNSKYALPEPGFKSELVSLLFEIERLRANIGTGTTPTDIYIELHQLFDTVMSVVSARIEGNHTTVYEAIENSSATNTQPPSDPLREILNIAGTAHFVDSIDLDTPLTHSFIRELHARTVADLEREGDPNPGNYRNQDVAISGSAHTPPSWVTVHAEMTGLLDFANSEVPLNEQMLQIAIAHHRFVWIHPFGNGNGRVSRLFTYAMLRKAIFAKRGYSALNPTSVFGNDRHKYISALELADSLTPEGDAAWATFFVRGIRNDLDRVLNLQDHEYVISHLVAPAINGLVTDGIINSDTARILTVILEKGVVKASDLTFDSADSSSKRSRKITQLRDRFLIRPIHEGARFYTLSLARGPIARKLIQQLDFLGFLPKMLSDD</sequence>
<dbReference type="EMBL" id="CP146203">
    <property type="protein sequence ID" value="XBH21949.1"/>
    <property type="molecule type" value="Genomic_DNA"/>
</dbReference>
<feature type="domain" description="Fido" evidence="2">
    <location>
        <begin position="106"/>
        <end position="256"/>
    </location>
</feature>
<gene>
    <name evidence="3" type="ORF">V5R04_01600</name>
</gene>
<evidence type="ECO:0000313" key="3">
    <source>
        <dbReference type="EMBL" id="XBH21949.1"/>
    </source>
</evidence>
<reference evidence="3" key="1">
    <citation type="submission" date="2024-02" db="EMBL/GenBank/DDBJ databases">
        <title>Tomenella chthoni gen. nov. sp. nov., a member of the family Jonesiaceae isolated from bat guano.</title>
        <authorList>
            <person name="Miller S.L."/>
            <person name="King J."/>
            <person name="Sankaranarayanan K."/>
            <person name="Lawson P.A."/>
        </authorList>
    </citation>
    <scope>NUCLEOTIDE SEQUENCE</scope>
    <source>
        <strain evidence="3">BS-20</strain>
    </source>
</reference>
<dbReference type="Gene3D" id="1.10.3290.10">
    <property type="entry name" value="Fido-like domain"/>
    <property type="match status" value="1"/>
</dbReference>
<dbReference type="InterPro" id="IPR040198">
    <property type="entry name" value="Fido_containing"/>
</dbReference>
<dbReference type="Pfam" id="PF02661">
    <property type="entry name" value="Fic"/>
    <property type="match status" value="1"/>
</dbReference>
<dbReference type="PANTHER" id="PTHR13504:SF38">
    <property type="entry name" value="FIDO DOMAIN-CONTAINING PROTEIN"/>
    <property type="match status" value="1"/>
</dbReference>
<dbReference type="AlphaFoldDB" id="A0AAU7DVC0"/>
<dbReference type="PROSITE" id="PS51459">
    <property type="entry name" value="FIDO"/>
    <property type="match status" value="1"/>
</dbReference>
<evidence type="ECO:0000259" key="2">
    <source>
        <dbReference type="PROSITE" id="PS51459"/>
    </source>
</evidence>